<organism evidence="2 3">
    <name type="scientific">Mesorhabditis spiculigera</name>
    <dbReference type="NCBI Taxonomy" id="96644"/>
    <lineage>
        <taxon>Eukaryota</taxon>
        <taxon>Metazoa</taxon>
        <taxon>Ecdysozoa</taxon>
        <taxon>Nematoda</taxon>
        <taxon>Chromadorea</taxon>
        <taxon>Rhabditida</taxon>
        <taxon>Rhabditina</taxon>
        <taxon>Rhabditomorpha</taxon>
        <taxon>Rhabditoidea</taxon>
        <taxon>Rhabditidae</taxon>
        <taxon>Mesorhabditinae</taxon>
        <taxon>Mesorhabditis</taxon>
    </lineage>
</organism>
<name>A0AA36CNI1_9BILA</name>
<proteinExistence type="predicted"/>
<feature type="compositionally biased region" description="Pro residues" evidence="1">
    <location>
        <begin position="92"/>
        <end position="134"/>
    </location>
</feature>
<dbReference type="EMBL" id="CATQJA010002596">
    <property type="protein sequence ID" value="CAJ0572364.1"/>
    <property type="molecule type" value="Genomic_DNA"/>
</dbReference>
<dbReference type="GO" id="GO:0034237">
    <property type="term" value="F:protein kinase A regulatory subunit binding"/>
    <property type="evidence" value="ECO:0007669"/>
    <property type="project" value="TreeGrafter"/>
</dbReference>
<evidence type="ECO:0000313" key="2">
    <source>
        <dbReference type="EMBL" id="CAJ0572364.1"/>
    </source>
</evidence>
<feature type="region of interest" description="Disordered" evidence="1">
    <location>
        <begin position="1"/>
        <end position="182"/>
    </location>
</feature>
<sequence>MAENKVPPPPSALPDLQSLGLGTGKSNPFAPRASSASPSALLSGLPPPPAALPGLGSTTKPSPNASPLPPPPVSILAQPPSTVEEPLAMPKQPSPSPAAGKPLPPMQPPIKNVTPPPPAALSPVAPQNPGPPPNIAVRETSPPSAQPVSPVPPPRVPEATAEAPKAQPVKSDTAQPTEGSGEGMFDWLTKQMHENTFLSKVAEKAKVGMETVLTTLDPGMKDFMGDGSGLVELHVATEDPMVSSAVRQGFERVFNSAVVRGVPVPQDDSSRLSLSLEAADRVCAEKVKRLAASRLASPASPFIVLQPYIMQIGQGHFYAIRLMLRWRGVDFYTFSQPVELSPELVAHLEKSPKQPDGGLGQSLEQMHGNENFLPFHPSELLILPAALIARKLSAKIAEEAQKQEAASNPAEKA</sequence>
<feature type="non-terminal residue" evidence="2">
    <location>
        <position position="413"/>
    </location>
</feature>
<dbReference type="GO" id="GO:0005737">
    <property type="term" value="C:cytoplasm"/>
    <property type="evidence" value="ECO:0007669"/>
    <property type="project" value="TreeGrafter"/>
</dbReference>
<evidence type="ECO:0000256" key="1">
    <source>
        <dbReference type="SAM" id="MobiDB-lite"/>
    </source>
</evidence>
<dbReference type="PANTHER" id="PTHR23276:SF2">
    <property type="entry name" value="PROTEIN PRRC1"/>
    <property type="match status" value="1"/>
</dbReference>
<dbReference type="Proteomes" id="UP001177023">
    <property type="component" value="Unassembled WGS sequence"/>
</dbReference>
<evidence type="ECO:0000313" key="3">
    <source>
        <dbReference type="Proteomes" id="UP001177023"/>
    </source>
</evidence>
<dbReference type="InterPro" id="IPR026534">
    <property type="entry name" value="PRRC1"/>
</dbReference>
<dbReference type="AlphaFoldDB" id="A0AA36CNI1"/>
<comment type="caution">
    <text evidence="2">The sequence shown here is derived from an EMBL/GenBank/DDBJ whole genome shotgun (WGS) entry which is preliminary data.</text>
</comment>
<keyword evidence="3" id="KW-1185">Reference proteome</keyword>
<dbReference type="PANTHER" id="PTHR23276">
    <property type="entry name" value="PROTEIN PRRC1"/>
    <property type="match status" value="1"/>
</dbReference>
<feature type="compositionally biased region" description="Pro residues" evidence="1">
    <location>
        <begin position="1"/>
        <end position="12"/>
    </location>
</feature>
<accession>A0AA36CNI1</accession>
<gene>
    <name evidence="2" type="ORF">MSPICULIGERA_LOCUS10752</name>
</gene>
<protein>
    <submittedName>
        <fullName evidence="2">Uncharacterized protein</fullName>
    </submittedName>
</protein>
<feature type="compositionally biased region" description="Low complexity" evidence="1">
    <location>
        <begin position="33"/>
        <end position="44"/>
    </location>
</feature>
<reference evidence="2" key="1">
    <citation type="submission" date="2023-06" db="EMBL/GenBank/DDBJ databases">
        <authorList>
            <person name="Delattre M."/>
        </authorList>
    </citation>
    <scope>NUCLEOTIDE SEQUENCE</scope>
    <source>
        <strain evidence="2">AF72</strain>
    </source>
</reference>
<feature type="compositionally biased region" description="Low complexity" evidence="1">
    <location>
        <begin position="52"/>
        <end position="63"/>
    </location>
</feature>
<feature type="compositionally biased region" description="Pro residues" evidence="1">
    <location>
        <begin position="64"/>
        <end position="73"/>
    </location>
</feature>